<dbReference type="InterPro" id="IPR003141">
    <property type="entry name" value="Pol/His_phosphatase_N"/>
</dbReference>
<dbReference type="NCBIfam" id="NF047791">
    <property type="entry name" value="RNaseRnm"/>
    <property type="match status" value="1"/>
</dbReference>
<dbReference type="PANTHER" id="PTHR42924:SF3">
    <property type="entry name" value="POLYMERASE_HISTIDINOL PHOSPHATASE N-TERMINAL DOMAIN-CONTAINING PROTEIN"/>
    <property type="match status" value="1"/>
</dbReference>
<dbReference type="SMART" id="SM00481">
    <property type="entry name" value="POLIIIAc"/>
    <property type="match status" value="1"/>
</dbReference>
<dbReference type="RefSeq" id="WP_074988335.1">
    <property type="nucleotide sequence ID" value="NZ_FPAZ01000001.1"/>
</dbReference>
<dbReference type="EMBL" id="FPAZ01000001">
    <property type="protein sequence ID" value="SFT35233.1"/>
    <property type="molecule type" value="Genomic_DNA"/>
</dbReference>
<dbReference type="InterPro" id="IPR016195">
    <property type="entry name" value="Pol/histidinol_Pase-like"/>
</dbReference>
<dbReference type="Gene3D" id="1.10.150.650">
    <property type="match status" value="1"/>
</dbReference>
<dbReference type="InterPro" id="IPR052018">
    <property type="entry name" value="PHP_domain"/>
</dbReference>
<dbReference type="InterPro" id="IPR004013">
    <property type="entry name" value="PHP_dom"/>
</dbReference>
<dbReference type="PANTHER" id="PTHR42924">
    <property type="entry name" value="EXONUCLEASE"/>
    <property type="match status" value="1"/>
</dbReference>
<sequence>MIKYDLHSHTTYSDGQLSVEQLLHRAVEKNIDVFAITDHDTLAAIAPARDIIANDDLPLKLIAGVEVSTKWESFEIHIVGLNIDDENEALISLLSSQQAKREERAIEIGHRLAKNGFEGIYDEAKAFADNAQITRGHFARALIERGVAKNFPGVFKKYLGRGKTGYVPSCWCDMQTAIAAIHQAGGVAVLAHPGRYQMSNKWLRKLIVEFKNARGDAMEVAQPQQAPSERQFLGELSREYDLLASQGSDFHFPTSWLELGKNLYLPKDCQGVWQAWEGQ</sequence>
<name>A0ABY1G9P0_9GAMM</name>
<reference evidence="2 3" key="1">
    <citation type="submission" date="2016-10" db="EMBL/GenBank/DDBJ databases">
        <authorList>
            <person name="Varghese N."/>
            <person name="Submissions S."/>
        </authorList>
    </citation>
    <scope>NUCLEOTIDE SEQUENCE [LARGE SCALE GENOMIC DNA]</scope>
    <source>
        <strain evidence="2 3">CGMCC 1.8499</strain>
    </source>
</reference>
<dbReference type="Proteomes" id="UP000183805">
    <property type="component" value="Unassembled WGS sequence"/>
</dbReference>
<evidence type="ECO:0000313" key="3">
    <source>
        <dbReference type="Proteomes" id="UP000183805"/>
    </source>
</evidence>
<evidence type="ECO:0000259" key="1">
    <source>
        <dbReference type="SMART" id="SM00481"/>
    </source>
</evidence>
<dbReference type="Gene3D" id="3.20.20.140">
    <property type="entry name" value="Metal-dependent hydrolases"/>
    <property type="match status" value="1"/>
</dbReference>
<evidence type="ECO:0000313" key="2">
    <source>
        <dbReference type="EMBL" id="SFT35233.1"/>
    </source>
</evidence>
<feature type="domain" description="Polymerase/histidinol phosphatase N-terminal" evidence="1">
    <location>
        <begin position="4"/>
        <end position="71"/>
    </location>
</feature>
<dbReference type="CDD" id="cd07438">
    <property type="entry name" value="PHP_HisPPase_AMP"/>
    <property type="match status" value="1"/>
</dbReference>
<proteinExistence type="predicted"/>
<organism evidence="2 3">
    <name type="scientific">Pseudoalteromonas lipolytica</name>
    <dbReference type="NCBI Taxonomy" id="570156"/>
    <lineage>
        <taxon>Bacteria</taxon>
        <taxon>Pseudomonadati</taxon>
        <taxon>Pseudomonadota</taxon>
        <taxon>Gammaproteobacteria</taxon>
        <taxon>Alteromonadales</taxon>
        <taxon>Pseudoalteromonadaceae</taxon>
        <taxon>Pseudoalteromonas</taxon>
    </lineage>
</organism>
<gene>
    <name evidence="2" type="ORF">SAMN04487854_101279</name>
</gene>
<dbReference type="SUPFAM" id="SSF89550">
    <property type="entry name" value="PHP domain-like"/>
    <property type="match status" value="1"/>
</dbReference>
<protein>
    <recommendedName>
        <fullName evidence="1">Polymerase/histidinol phosphatase N-terminal domain-containing protein</fullName>
    </recommendedName>
</protein>
<accession>A0ABY1G9P0</accession>
<keyword evidence="3" id="KW-1185">Reference proteome</keyword>
<dbReference type="Pfam" id="PF02811">
    <property type="entry name" value="PHP"/>
    <property type="match status" value="1"/>
</dbReference>
<comment type="caution">
    <text evidence="2">The sequence shown here is derived from an EMBL/GenBank/DDBJ whole genome shotgun (WGS) entry which is preliminary data.</text>
</comment>